<keyword evidence="3" id="KW-0121">Carboxypeptidase</keyword>
<dbReference type="InterPro" id="IPR052179">
    <property type="entry name" value="DD-CPase-like"/>
</dbReference>
<gene>
    <name evidence="3" type="ORF">E6C55_26490</name>
</gene>
<organism evidence="3 4">
    <name type="scientific">Cohnella fermenti</name>
    <dbReference type="NCBI Taxonomy" id="2565925"/>
    <lineage>
        <taxon>Bacteria</taxon>
        <taxon>Bacillati</taxon>
        <taxon>Bacillota</taxon>
        <taxon>Bacilli</taxon>
        <taxon>Bacillales</taxon>
        <taxon>Paenibacillaceae</taxon>
        <taxon>Cohnella</taxon>
    </lineage>
</organism>
<dbReference type="CDD" id="cd14852">
    <property type="entry name" value="LD-carboxypeptidase"/>
    <property type="match status" value="1"/>
</dbReference>
<evidence type="ECO:0000259" key="2">
    <source>
        <dbReference type="Pfam" id="PF02557"/>
    </source>
</evidence>
<feature type="region of interest" description="Disordered" evidence="1">
    <location>
        <begin position="30"/>
        <end position="70"/>
    </location>
</feature>
<proteinExistence type="predicted"/>
<evidence type="ECO:0000313" key="4">
    <source>
        <dbReference type="Proteomes" id="UP000310636"/>
    </source>
</evidence>
<dbReference type="InterPro" id="IPR009045">
    <property type="entry name" value="Zn_M74/Hedgehog-like"/>
</dbReference>
<dbReference type="GO" id="GO:0006508">
    <property type="term" value="P:proteolysis"/>
    <property type="evidence" value="ECO:0007669"/>
    <property type="project" value="InterPro"/>
</dbReference>
<dbReference type="PANTHER" id="PTHR34385:SF1">
    <property type="entry name" value="PEPTIDOGLYCAN L-ALANYL-D-GLUTAMATE ENDOPEPTIDASE CWLK"/>
    <property type="match status" value="1"/>
</dbReference>
<dbReference type="EMBL" id="SSOB01000045">
    <property type="protein sequence ID" value="THF74043.1"/>
    <property type="molecule type" value="Genomic_DNA"/>
</dbReference>
<dbReference type="PANTHER" id="PTHR34385">
    <property type="entry name" value="D-ALANYL-D-ALANINE CARBOXYPEPTIDASE"/>
    <property type="match status" value="1"/>
</dbReference>
<keyword evidence="4" id="KW-1185">Reference proteome</keyword>
<dbReference type="GO" id="GO:0004180">
    <property type="term" value="F:carboxypeptidase activity"/>
    <property type="evidence" value="ECO:0007669"/>
    <property type="project" value="UniProtKB-KW"/>
</dbReference>
<dbReference type="OrthoDB" id="9792074at2"/>
<reference evidence="3 4" key="1">
    <citation type="submission" date="2019-04" db="EMBL/GenBank/DDBJ databases">
        <title>Cohnella sp. nov. isolated from preserved vegetables.</title>
        <authorList>
            <person name="Lin S.-Y."/>
            <person name="Hung M.-H."/>
            <person name="Young C.-C."/>
        </authorList>
    </citation>
    <scope>NUCLEOTIDE SEQUENCE [LARGE SCALE GENOMIC DNA]</scope>
    <source>
        <strain evidence="3 4">CC-MHH1044</strain>
    </source>
</reference>
<name>A0A4S4BHL2_9BACL</name>
<protein>
    <submittedName>
        <fullName evidence="3">D-alanyl-D-alanine carboxypeptidase family protein</fullName>
    </submittedName>
</protein>
<dbReference type="Proteomes" id="UP000310636">
    <property type="component" value="Unassembled WGS sequence"/>
</dbReference>
<dbReference type="Pfam" id="PF02557">
    <property type="entry name" value="VanY"/>
    <property type="match status" value="1"/>
</dbReference>
<dbReference type="SUPFAM" id="SSF55166">
    <property type="entry name" value="Hedgehog/DD-peptidase"/>
    <property type="match status" value="1"/>
</dbReference>
<keyword evidence="3" id="KW-0378">Hydrolase</keyword>
<dbReference type="Gene3D" id="3.30.1380.10">
    <property type="match status" value="1"/>
</dbReference>
<dbReference type="AlphaFoldDB" id="A0A4S4BHL2"/>
<comment type="caution">
    <text evidence="3">The sequence shown here is derived from an EMBL/GenBank/DDBJ whole genome shotgun (WGS) entry which is preliminary data.</text>
</comment>
<dbReference type="RefSeq" id="WP_136372855.1">
    <property type="nucleotide sequence ID" value="NZ_SSOB01000045.1"/>
</dbReference>
<evidence type="ECO:0000256" key="1">
    <source>
        <dbReference type="SAM" id="MobiDB-lite"/>
    </source>
</evidence>
<dbReference type="PROSITE" id="PS51257">
    <property type="entry name" value="PROKAR_LIPOPROTEIN"/>
    <property type="match status" value="1"/>
</dbReference>
<dbReference type="InterPro" id="IPR003709">
    <property type="entry name" value="VanY-like_core_dom"/>
</dbReference>
<dbReference type="InterPro" id="IPR058193">
    <property type="entry name" value="VanY/YodJ_core_dom"/>
</dbReference>
<sequence length="321" mass="35170">MKRWLALLPALAILSSCGFRESTSRIDAGASLSGSPVRVTNGAGHSETNGKPGTVEKPGRSTGQTVGAEQASEWKTLELTEEMTHLGELVLVNRDRELWPEAVPGDIVDLGEREDLTSGYSLLDPSIELSEQVALRFGEMVEAASSDGVRHFRISSGYRSFDEQEELYEEKGDDYALPAGYSEHNLGLSLDIGSTQGPIDDSAEGSWLKKRAWDYGFVLRYPKDKSSVTGIQYEPWHFRYVGLPHSLIMKKKDFVLEEYLAYLKEKRTIVAEAKGTRYRITYVPVPATDGTAAEVPVNGDYTLSGDNAGGVIVTVSLKEAA</sequence>
<keyword evidence="3" id="KW-0645">Protease</keyword>
<dbReference type="Gene3D" id="3.30.200.180">
    <property type="match status" value="1"/>
</dbReference>
<feature type="domain" description="D-alanyl-D-alanine carboxypeptidase-like core" evidence="2">
    <location>
        <begin position="127"/>
        <end position="242"/>
    </location>
</feature>
<evidence type="ECO:0000313" key="3">
    <source>
        <dbReference type="EMBL" id="THF74043.1"/>
    </source>
</evidence>
<accession>A0A4S4BHL2</accession>